<dbReference type="AlphaFoldDB" id="A0A0W8FP66"/>
<dbReference type="GO" id="GO:0005886">
    <property type="term" value="C:plasma membrane"/>
    <property type="evidence" value="ECO:0007669"/>
    <property type="project" value="UniProtKB-SubCell"/>
</dbReference>
<dbReference type="InterPro" id="IPR042101">
    <property type="entry name" value="SRP54_N_sf"/>
</dbReference>
<reference evidence="11" key="1">
    <citation type="journal article" date="2015" name="Proc. Natl. Acad. Sci. U.S.A.">
        <title>Networks of energetic and metabolic interactions define dynamics in microbial communities.</title>
        <authorList>
            <person name="Embree M."/>
            <person name="Liu J.K."/>
            <person name="Al-Bassam M.M."/>
            <person name="Zengler K."/>
        </authorList>
    </citation>
    <scope>NUCLEOTIDE SEQUENCE</scope>
</reference>
<proteinExistence type="inferred from homology"/>
<dbReference type="SUPFAM" id="SSF52540">
    <property type="entry name" value="P-loop containing nucleoside triphosphate hydrolases"/>
    <property type="match status" value="1"/>
</dbReference>
<evidence type="ECO:0000256" key="8">
    <source>
        <dbReference type="ARBA" id="ARBA00023136"/>
    </source>
</evidence>
<evidence type="ECO:0000256" key="9">
    <source>
        <dbReference type="ARBA" id="ARBA00023170"/>
    </source>
</evidence>
<dbReference type="FunFam" id="3.40.50.300:FF:000053">
    <property type="entry name" value="Signal recognition particle receptor FtsY"/>
    <property type="match status" value="1"/>
</dbReference>
<dbReference type="SMART" id="SM00963">
    <property type="entry name" value="SRP54_N"/>
    <property type="match status" value="1"/>
</dbReference>
<keyword evidence="3" id="KW-1003">Cell membrane</keyword>
<dbReference type="GO" id="GO:0006614">
    <property type="term" value="P:SRP-dependent cotranslational protein targeting to membrane"/>
    <property type="evidence" value="ECO:0007669"/>
    <property type="project" value="InterPro"/>
</dbReference>
<keyword evidence="7" id="KW-0342">GTP-binding</keyword>
<dbReference type="InterPro" id="IPR004390">
    <property type="entry name" value="SR_rcpt_FtsY"/>
</dbReference>
<evidence type="ECO:0000256" key="3">
    <source>
        <dbReference type="ARBA" id="ARBA00022475"/>
    </source>
</evidence>
<keyword evidence="5" id="KW-0547">Nucleotide-binding</keyword>
<dbReference type="InterPro" id="IPR003593">
    <property type="entry name" value="AAA+_ATPase"/>
</dbReference>
<evidence type="ECO:0000259" key="10">
    <source>
        <dbReference type="PROSITE" id="PS00300"/>
    </source>
</evidence>
<dbReference type="InterPro" id="IPR013822">
    <property type="entry name" value="Signal_recog_particl_SRP54_hlx"/>
</dbReference>
<gene>
    <name evidence="11" type="ORF">ASZ90_007572</name>
</gene>
<name>A0A0W8FP66_9ZZZZ</name>
<evidence type="ECO:0000313" key="11">
    <source>
        <dbReference type="EMBL" id="KUG22651.1"/>
    </source>
</evidence>
<dbReference type="GO" id="GO:0005047">
    <property type="term" value="F:signal recognition particle binding"/>
    <property type="evidence" value="ECO:0007669"/>
    <property type="project" value="TreeGrafter"/>
</dbReference>
<dbReference type="InterPro" id="IPR000897">
    <property type="entry name" value="SRP54_GTPase_dom"/>
</dbReference>
<dbReference type="NCBIfam" id="TIGR00064">
    <property type="entry name" value="ftsY"/>
    <property type="match status" value="1"/>
</dbReference>
<dbReference type="EMBL" id="LNQE01000947">
    <property type="protein sequence ID" value="KUG22651.1"/>
    <property type="molecule type" value="Genomic_DNA"/>
</dbReference>
<keyword evidence="6" id="KW-0378">Hydrolase</keyword>
<keyword evidence="9 11" id="KW-0675">Receptor</keyword>
<accession>A0A0W8FP66</accession>
<organism evidence="11">
    <name type="scientific">hydrocarbon metagenome</name>
    <dbReference type="NCBI Taxonomy" id="938273"/>
    <lineage>
        <taxon>unclassified sequences</taxon>
        <taxon>metagenomes</taxon>
        <taxon>ecological metagenomes</taxon>
    </lineage>
</organism>
<comment type="caution">
    <text evidence="11">The sequence shown here is derived from an EMBL/GenBank/DDBJ whole genome shotgun (WGS) entry which is preliminary data.</text>
</comment>
<evidence type="ECO:0000256" key="4">
    <source>
        <dbReference type="ARBA" id="ARBA00022490"/>
    </source>
</evidence>
<dbReference type="Pfam" id="PF02881">
    <property type="entry name" value="SRP54_N"/>
    <property type="match status" value="1"/>
</dbReference>
<dbReference type="PANTHER" id="PTHR43134:SF1">
    <property type="entry name" value="SIGNAL RECOGNITION PARTICLE RECEPTOR SUBUNIT ALPHA"/>
    <property type="match status" value="1"/>
</dbReference>
<dbReference type="CDD" id="cd17874">
    <property type="entry name" value="FtsY"/>
    <property type="match status" value="1"/>
</dbReference>
<evidence type="ECO:0000256" key="2">
    <source>
        <dbReference type="ARBA" id="ARBA00008531"/>
    </source>
</evidence>
<keyword evidence="4" id="KW-0963">Cytoplasm</keyword>
<evidence type="ECO:0000256" key="7">
    <source>
        <dbReference type="ARBA" id="ARBA00023134"/>
    </source>
</evidence>
<keyword evidence="8" id="KW-0472">Membrane</keyword>
<dbReference type="FunFam" id="1.20.120.140:FF:000002">
    <property type="entry name" value="Signal recognition particle receptor FtsY"/>
    <property type="match status" value="1"/>
</dbReference>
<dbReference type="GO" id="GO:0005525">
    <property type="term" value="F:GTP binding"/>
    <property type="evidence" value="ECO:0007669"/>
    <property type="project" value="UniProtKB-KW"/>
</dbReference>
<evidence type="ECO:0000256" key="6">
    <source>
        <dbReference type="ARBA" id="ARBA00022801"/>
    </source>
</evidence>
<dbReference type="GO" id="GO:0003924">
    <property type="term" value="F:GTPase activity"/>
    <property type="evidence" value="ECO:0007669"/>
    <property type="project" value="TreeGrafter"/>
</dbReference>
<evidence type="ECO:0000256" key="5">
    <source>
        <dbReference type="ARBA" id="ARBA00022741"/>
    </source>
</evidence>
<dbReference type="GO" id="GO:0005737">
    <property type="term" value="C:cytoplasm"/>
    <property type="evidence" value="ECO:0007669"/>
    <property type="project" value="UniProtKB-ARBA"/>
</dbReference>
<comment type="similarity">
    <text evidence="2">Belongs to the GTP-binding SRP family.</text>
</comment>
<dbReference type="InterPro" id="IPR036225">
    <property type="entry name" value="SRP/SRP_N"/>
</dbReference>
<dbReference type="Gene3D" id="3.40.50.300">
    <property type="entry name" value="P-loop containing nucleotide triphosphate hydrolases"/>
    <property type="match status" value="1"/>
</dbReference>
<feature type="domain" description="SRP54-type proteins GTP-binding" evidence="10">
    <location>
        <begin position="279"/>
        <end position="292"/>
    </location>
</feature>
<evidence type="ECO:0000256" key="1">
    <source>
        <dbReference type="ARBA" id="ARBA00004413"/>
    </source>
</evidence>
<dbReference type="SMART" id="SM00962">
    <property type="entry name" value="SRP54"/>
    <property type="match status" value="1"/>
</dbReference>
<dbReference type="Gene3D" id="1.20.120.140">
    <property type="entry name" value="Signal recognition particle SRP54, nucleotide-binding domain"/>
    <property type="match status" value="1"/>
</dbReference>
<dbReference type="PROSITE" id="PS00300">
    <property type="entry name" value="SRP54"/>
    <property type="match status" value="1"/>
</dbReference>
<sequence length="306" mass="33607">MAKLSFFEKIKNGLTKTRDALTKNLDNLIFGKRVLDKELFDELEELLISADMGPQFTYDLIDDVKQRVSRNELQNAQEIKNVLQERMNAILQKMEKPLSIPRGKPFIIMTIGVNGSGKTTTIGKLASSLKSDGYEVMLVAADTFRAAAVEQLEIWGQRVGAPVIKQKMNADPAAVVFDAMAKIKAGYSGVVIVDTAGRLHTRVNLMEELKKVKRIINKEMPELSPEILLILDATTGQNAVAQAKTFREEIGATGIVLTKLDGTSKGGVVVRIASELALPVRYIGVGEGLDDLRVFDSTDFTKAILD</sequence>
<dbReference type="HAMAP" id="MF_00920">
    <property type="entry name" value="FtsY"/>
    <property type="match status" value="1"/>
</dbReference>
<comment type="subcellular location">
    <subcellularLocation>
        <location evidence="1">Cell membrane</location>
        <topology evidence="1">Peripheral membrane protein</topology>
        <orientation evidence="1">Cytoplasmic side</orientation>
    </subcellularLocation>
</comment>
<dbReference type="SUPFAM" id="SSF47364">
    <property type="entry name" value="Domain of the SRP/SRP receptor G-proteins"/>
    <property type="match status" value="1"/>
</dbReference>
<dbReference type="PANTHER" id="PTHR43134">
    <property type="entry name" value="SIGNAL RECOGNITION PARTICLE RECEPTOR SUBUNIT ALPHA"/>
    <property type="match status" value="1"/>
</dbReference>
<dbReference type="Pfam" id="PF00448">
    <property type="entry name" value="SRP54"/>
    <property type="match status" value="1"/>
</dbReference>
<protein>
    <submittedName>
        <fullName evidence="11">Signal recognition particle receptor protein ftsy (Alpha subunit)</fullName>
    </submittedName>
</protein>
<dbReference type="SMART" id="SM00382">
    <property type="entry name" value="AAA"/>
    <property type="match status" value="1"/>
</dbReference>
<dbReference type="InterPro" id="IPR027417">
    <property type="entry name" value="P-loop_NTPase"/>
</dbReference>